<dbReference type="RefSeq" id="WP_147457225.1">
    <property type="nucleotide sequence ID" value="NZ_RBKT01000001.1"/>
</dbReference>
<comment type="caution">
    <text evidence="2">The sequence shown here is derived from an EMBL/GenBank/DDBJ whole genome shotgun (WGS) entry which is preliminary data.</text>
</comment>
<evidence type="ECO:0000256" key="1">
    <source>
        <dbReference type="SAM" id="MobiDB-lite"/>
    </source>
</evidence>
<dbReference type="OrthoDB" id="10012745at2"/>
<organism evidence="2 3">
    <name type="scientific">Micromonospora pisi</name>
    <dbReference type="NCBI Taxonomy" id="589240"/>
    <lineage>
        <taxon>Bacteria</taxon>
        <taxon>Bacillati</taxon>
        <taxon>Actinomycetota</taxon>
        <taxon>Actinomycetes</taxon>
        <taxon>Micromonosporales</taxon>
        <taxon>Micromonosporaceae</taxon>
        <taxon>Micromonospora</taxon>
    </lineage>
</organism>
<dbReference type="Proteomes" id="UP000277671">
    <property type="component" value="Unassembled WGS sequence"/>
</dbReference>
<sequence>MTSPTDSERPSGRWFRDIYRDAVWESEHLSADQKAVLETYARHARNAAGDKGPDADLAWLTYPRLMAKSGIRRRAKVPAIVDSLVAAGWLALVHEAPRRSTIYRLVVPVVSSSVGTNDDAGSSDVGTTDETAGSSNVGTTVVPSADHGSSTSAAGSSNGGTQPLGPLQEQPLTTASLSGANAPPPTRRANQDRERDGKRPKPKFRSLPHRYLAEIGWIGTDADWLIARITADNLVDGNGWWVAVKRNGTLLDVVQKVLDTWNAAHGTDHTADMYLDQPEQEPAA</sequence>
<dbReference type="AlphaFoldDB" id="A0A495JWF1"/>
<protein>
    <submittedName>
        <fullName evidence="2">Uncharacterized protein</fullName>
    </submittedName>
</protein>
<feature type="compositionally biased region" description="Basic and acidic residues" evidence="1">
    <location>
        <begin position="189"/>
        <end position="199"/>
    </location>
</feature>
<evidence type="ECO:0000313" key="2">
    <source>
        <dbReference type="EMBL" id="RKR92682.1"/>
    </source>
</evidence>
<proteinExistence type="predicted"/>
<feature type="region of interest" description="Disordered" evidence="1">
    <location>
        <begin position="113"/>
        <end position="205"/>
    </location>
</feature>
<gene>
    <name evidence="2" type="ORF">BDK92_7160</name>
</gene>
<dbReference type="EMBL" id="RBKT01000001">
    <property type="protein sequence ID" value="RKR92682.1"/>
    <property type="molecule type" value="Genomic_DNA"/>
</dbReference>
<feature type="compositionally biased region" description="Polar residues" evidence="1">
    <location>
        <begin position="113"/>
        <end position="142"/>
    </location>
</feature>
<reference evidence="2 3" key="1">
    <citation type="submission" date="2018-10" db="EMBL/GenBank/DDBJ databases">
        <title>Sequencing the genomes of 1000 actinobacteria strains.</title>
        <authorList>
            <person name="Klenk H.-P."/>
        </authorList>
    </citation>
    <scope>NUCLEOTIDE SEQUENCE [LARGE SCALE GENOMIC DNA]</scope>
    <source>
        <strain evidence="2 3">DSM 45175</strain>
    </source>
</reference>
<accession>A0A495JWF1</accession>
<feature type="compositionally biased region" description="Low complexity" evidence="1">
    <location>
        <begin position="144"/>
        <end position="160"/>
    </location>
</feature>
<evidence type="ECO:0000313" key="3">
    <source>
        <dbReference type="Proteomes" id="UP000277671"/>
    </source>
</evidence>
<keyword evidence="3" id="KW-1185">Reference proteome</keyword>
<feature type="compositionally biased region" description="Polar residues" evidence="1">
    <location>
        <begin position="170"/>
        <end position="179"/>
    </location>
</feature>
<name>A0A495JWF1_9ACTN</name>